<accession>A0ABW8RGI0</accession>
<gene>
    <name evidence="1" type="ORF">ACJEBI_13925</name>
</gene>
<organism evidence="1 2">
    <name type="scientific">Bacillus salipaludis</name>
    <dbReference type="NCBI Taxonomy" id="2547811"/>
    <lineage>
        <taxon>Bacteria</taxon>
        <taxon>Bacillati</taxon>
        <taxon>Bacillota</taxon>
        <taxon>Bacilli</taxon>
        <taxon>Bacillales</taxon>
        <taxon>Bacillaceae</taxon>
        <taxon>Bacillus</taxon>
    </lineage>
</organism>
<comment type="caution">
    <text evidence="1">The sequence shown here is derived from an EMBL/GenBank/DDBJ whole genome shotgun (WGS) entry which is preliminary data.</text>
</comment>
<dbReference type="EMBL" id="JBJHQH010000009">
    <property type="protein sequence ID" value="MFK9092578.1"/>
    <property type="molecule type" value="Genomic_DNA"/>
</dbReference>
<name>A0ABW8RGI0_9BACI</name>
<evidence type="ECO:0000313" key="2">
    <source>
        <dbReference type="Proteomes" id="UP001623041"/>
    </source>
</evidence>
<proteinExistence type="predicted"/>
<sequence length="106" mass="11986">MPKQNSKIKIRDPFVMNEDQVKESVANFLTSHGFNTHFLTGRSKGIDGKGSKNGWEIFVESIGSHANDHDDDLKGVVRRDKSFNFDVLVLVVGQQALLEKLLKFRL</sequence>
<evidence type="ECO:0000313" key="1">
    <source>
        <dbReference type="EMBL" id="MFK9092578.1"/>
    </source>
</evidence>
<reference evidence="1 2" key="1">
    <citation type="submission" date="2024-11" db="EMBL/GenBank/DDBJ databases">
        <authorList>
            <person name="Lucas J.A."/>
        </authorList>
    </citation>
    <scope>NUCLEOTIDE SEQUENCE [LARGE SCALE GENOMIC DNA]</scope>
    <source>
        <strain evidence="1 2">Z 5.4</strain>
    </source>
</reference>
<dbReference type="RefSeq" id="WP_406581152.1">
    <property type="nucleotide sequence ID" value="NZ_JBJHQH010000009.1"/>
</dbReference>
<protein>
    <submittedName>
        <fullName evidence="1">Uncharacterized protein</fullName>
    </submittedName>
</protein>
<keyword evidence="2" id="KW-1185">Reference proteome</keyword>
<dbReference type="Proteomes" id="UP001623041">
    <property type="component" value="Unassembled WGS sequence"/>
</dbReference>